<feature type="region of interest" description="Disordered" evidence="6">
    <location>
        <begin position="394"/>
        <end position="413"/>
    </location>
</feature>
<organism evidence="9 10">
    <name type="scientific">Roseateles violae</name>
    <dbReference type="NCBI Taxonomy" id="3058042"/>
    <lineage>
        <taxon>Bacteria</taxon>
        <taxon>Pseudomonadati</taxon>
        <taxon>Pseudomonadota</taxon>
        <taxon>Betaproteobacteria</taxon>
        <taxon>Burkholderiales</taxon>
        <taxon>Sphaerotilaceae</taxon>
        <taxon>Roseateles</taxon>
    </lineage>
</organism>
<protein>
    <submittedName>
        <fullName evidence="9">Efflux RND transporter periplasmic adaptor subunit</fullName>
    </submittedName>
</protein>
<keyword evidence="4 5" id="KW-0472">Membrane</keyword>
<dbReference type="InterPro" id="IPR058625">
    <property type="entry name" value="MdtA-like_BSH"/>
</dbReference>
<comment type="caution">
    <text evidence="9">The sequence shown here is derived from an EMBL/GenBank/DDBJ whole genome shotgun (WGS) entry which is preliminary data.</text>
</comment>
<dbReference type="InterPro" id="IPR058627">
    <property type="entry name" value="MdtA-like_C"/>
</dbReference>
<comment type="similarity">
    <text evidence="3">Belongs to the membrane fusion protein (MFP) (TC 8.A.1) family.</text>
</comment>
<dbReference type="Gene3D" id="3.30.1330.60">
    <property type="entry name" value="OmpA-like domain"/>
    <property type="match status" value="1"/>
</dbReference>
<evidence type="ECO:0000256" key="4">
    <source>
        <dbReference type="ARBA" id="ARBA00023136"/>
    </source>
</evidence>
<dbReference type="PRINTS" id="PR01021">
    <property type="entry name" value="OMPADOMAIN"/>
</dbReference>
<dbReference type="PROSITE" id="PS51123">
    <property type="entry name" value="OMPA_2"/>
    <property type="match status" value="1"/>
</dbReference>
<evidence type="ECO:0000256" key="5">
    <source>
        <dbReference type="PROSITE-ProRule" id="PRU00473"/>
    </source>
</evidence>
<dbReference type="Pfam" id="PF00691">
    <property type="entry name" value="OmpA"/>
    <property type="match status" value="1"/>
</dbReference>
<dbReference type="InterPro" id="IPR058624">
    <property type="entry name" value="MdtA-like_HH"/>
</dbReference>
<dbReference type="Gene3D" id="2.40.50.100">
    <property type="match status" value="1"/>
</dbReference>
<evidence type="ECO:0000256" key="2">
    <source>
        <dbReference type="ARBA" id="ARBA00004370"/>
    </source>
</evidence>
<gene>
    <name evidence="9" type="ORF">QWJ38_13550</name>
</gene>
<proteinExistence type="inferred from homology"/>
<accession>A0ABT8DWA2</accession>
<dbReference type="SUPFAM" id="SSF111369">
    <property type="entry name" value="HlyD-like secretion proteins"/>
    <property type="match status" value="1"/>
</dbReference>
<comment type="subcellular location">
    <subcellularLocation>
        <location evidence="1">Cell envelope</location>
    </subcellularLocation>
    <subcellularLocation>
        <location evidence="2">Membrane</location>
    </subcellularLocation>
</comment>
<dbReference type="Proteomes" id="UP001228044">
    <property type="component" value="Unassembled WGS sequence"/>
</dbReference>
<dbReference type="Gene3D" id="1.10.287.470">
    <property type="entry name" value="Helix hairpin bin"/>
    <property type="match status" value="1"/>
</dbReference>
<keyword evidence="7" id="KW-0732">Signal</keyword>
<dbReference type="Gene3D" id="2.40.420.20">
    <property type="match status" value="1"/>
</dbReference>
<reference evidence="9 10" key="1">
    <citation type="submission" date="2023-06" db="EMBL/GenBank/DDBJ databases">
        <title>Pelomonas sp. PFR6 16S ribosomal RNA gene Genome sequencing and assembly.</title>
        <authorList>
            <person name="Woo H."/>
        </authorList>
    </citation>
    <scope>NUCLEOTIDE SEQUENCE [LARGE SCALE GENOMIC DNA]</scope>
    <source>
        <strain evidence="9 10">PFR6</strain>
    </source>
</reference>
<dbReference type="InterPro" id="IPR006664">
    <property type="entry name" value="OMP_bac"/>
</dbReference>
<evidence type="ECO:0000313" key="9">
    <source>
        <dbReference type="EMBL" id="MDN3921313.1"/>
    </source>
</evidence>
<evidence type="ECO:0000256" key="3">
    <source>
        <dbReference type="ARBA" id="ARBA00009477"/>
    </source>
</evidence>
<dbReference type="Pfam" id="PF25944">
    <property type="entry name" value="Beta-barrel_RND"/>
    <property type="match status" value="1"/>
</dbReference>
<dbReference type="Pfam" id="PF25967">
    <property type="entry name" value="RND-MFP_C"/>
    <property type="match status" value="1"/>
</dbReference>
<dbReference type="NCBIfam" id="TIGR01730">
    <property type="entry name" value="RND_mfp"/>
    <property type="match status" value="1"/>
</dbReference>
<dbReference type="EMBL" id="JAUHHC010000003">
    <property type="protein sequence ID" value="MDN3921313.1"/>
    <property type="molecule type" value="Genomic_DNA"/>
</dbReference>
<dbReference type="InterPro" id="IPR036737">
    <property type="entry name" value="OmpA-like_sf"/>
</dbReference>
<sequence length="526" mass="55358">MLTVHSVCRMAERPLAPLVLASLLALAGCGKDKPTGPATRPPVEVAVITVTPQAAPVTPEFVGQTESSQQVEIRARVSGFLERRVYAEGAPVKAGQVLFLMDKKPFEAQLQAARAELTQQQSRLVVARQNLARVQPLASQNALSKKDLDDAVGQEQTAAAAVEAAKAKLIDAELNLGYCTITSPVAGLSSFAKLQEGSYVSPQNSLLTYVAKQDPMRVNFSLSENELLRVREDVNAGRLSLPAESNFQVEVQLADGSKFPTRGRITFSDASFSQATGTFLMRAEVPNPKGELRPGQFVRVRLIGATRPGSFVVPQRAVQQGPRGEYAWVVDKDGKAEQRFLSVGDWIGDDWLIYKGLRSGDRLIVDGGLKLAPGAPVKITAAAAHAPASGAQAVAAAPAPSPSSQAPSQSAAPAAPGLPLELYFDSGSALLPDDGARQLAGVAGWLAAHPQQRVALSGYADKRGGAAANALLAKRRAQGVRSALLVGGASEAQIELRAPQNITGGDADERARRVSVLPATADAAQR</sequence>
<keyword evidence="10" id="KW-1185">Reference proteome</keyword>
<feature type="domain" description="OmpA-like" evidence="8">
    <location>
        <begin position="411"/>
        <end position="526"/>
    </location>
</feature>
<evidence type="ECO:0000256" key="6">
    <source>
        <dbReference type="SAM" id="MobiDB-lite"/>
    </source>
</evidence>
<name>A0ABT8DWA2_9BURK</name>
<feature type="signal peptide" evidence="7">
    <location>
        <begin position="1"/>
        <end position="27"/>
    </location>
</feature>
<evidence type="ECO:0000256" key="7">
    <source>
        <dbReference type="SAM" id="SignalP"/>
    </source>
</evidence>
<dbReference type="SUPFAM" id="SSF103088">
    <property type="entry name" value="OmpA-like"/>
    <property type="match status" value="1"/>
</dbReference>
<evidence type="ECO:0000256" key="1">
    <source>
        <dbReference type="ARBA" id="ARBA00004196"/>
    </source>
</evidence>
<dbReference type="InterPro" id="IPR006665">
    <property type="entry name" value="OmpA-like"/>
</dbReference>
<dbReference type="Pfam" id="PF25876">
    <property type="entry name" value="HH_MFP_RND"/>
    <property type="match status" value="1"/>
</dbReference>
<dbReference type="Gene3D" id="2.40.30.170">
    <property type="match status" value="1"/>
</dbReference>
<dbReference type="InterPro" id="IPR058626">
    <property type="entry name" value="MdtA-like_b-barrel"/>
</dbReference>
<dbReference type="PANTHER" id="PTHR30158">
    <property type="entry name" value="ACRA/E-RELATED COMPONENT OF DRUG EFFLUX TRANSPORTER"/>
    <property type="match status" value="1"/>
</dbReference>
<dbReference type="Pfam" id="PF25917">
    <property type="entry name" value="BSH_RND"/>
    <property type="match status" value="1"/>
</dbReference>
<dbReference type="InterPro" id="IPR006143">
    <property type="entry name" value="RND_pump_MFP"/>
</dbReference>
<feature type="chain" id="PRO_5047099396" evidence="7">
    <location>
        <begin position="28"/>
        <end position="526"/>
    </location>
</feature>
<evidence type="ECO:0000313" key="10">
    <source>
        <dbReference type="Proteomes" id="UP001228044"/>
    </source>
</evidence>
<evidence type="ECO:0000259" key="8">
    <source>
        <dbReference type="PROSITE" id="PS51123"/>
    </source>
</evidence>